<evidence type="ECO:0000313" key="3">
    <source>
        <dbReference type="Proteomes" id="UP000015102"/>
    </source>
</evidence>
<keyword evidence="1" id="KW-0472">Membrane</keyword>
<dbReference type="HOGENOM" id="CLU_2075829_0_0_1"/>
<dbReference type="EnsemblMetazoa" id="MESCA003619-RA">
    <property type="protein sequence ID" value="MESCA003619-PA"/>
    <property type="gene ID" value="MESCA003619"/>
</dbReference>
<dbReference type="Proteomes" id="UP000015102">
    <property type="component" value="Unassembled WGS sequence"/>
</dbReference>
<keyword evidence="1" id="KW-1133">Transmembrane helix</keyword>
<dbReference type="AlphaFoldDB" id="T1GJH2"/>
<reference evidence="2" key="2">
    <citation type="submission" date="2015-06" db="UniProtKB">
        <authorList>
            <consortium name="EnsemblMetazoa"/>
        </authorList>
    </citation>
    <scope>IDENTIFICATION</scope>
</reference>
<organism evidence="2 3">
    <name type="scientific">Megaselia scalaris</name>
    <name type="common">Humpbacked fly</name>
    <name type="synonym">Phora scalaris</name>
    <dbReference type="NCBI Taxonomy" id="36166"/>
    <lineage>
        <taxon>Eukaryota</taxon>
        <taxon>Metazoa</taxon>
        <taxon>Ecdysozoa</taxon>
        <taxon>Arthropoda</taxon>
        <taxon>Hexapoda</taxon>
        <taxon>Insecta</taxon>
        <taxon>Pterygota</taxon>
        <taxon>Neoptera</taxon>
        <taxon>Endopterygota</taxon>
        <taxon>Diptera</taxon>
        <taxon>Brachycera</taxon>
        <taxon>Muscomorpha</taxon>
        <taxon>Platypezoidea</taxon>
        <taxon>Phoridae</taxon>
        <taxon>Megaseliini</taxon>
        <taxon>Megaselia</taxon>
    </lineage>
</organism>
<keyword evidence="1" id="KW-0812">Transmembrane</keyword>
<proteinExistence type="predicted"/>
<accession>T1GJH2</accession>
<name>T1GJH2_MEGSC</name>
<dbReference type="EMBL" id="CAQQ02096840">
    <property type="status" value="NOT_ANNOTATED_CDS"/>
    <property type="molecule type" value="Genomic_DNA"/>
</dbReference>
<feature type="transmembrane region" description="Helical" evidence="1">
    <location>
        <begin position="57"/>
        <end position="86"/>
    </location>
</feature>
<evidence type="ECO:0000313" key="2">
    <source>
        <dbReference type="EnsemblMetazoa" id="MESCA003619-PA"/>
    </source>
</evidence>
<sequence length="118" mass="13707">MQKSALWFKPFKLCNLRRILVLLSMFVAFQHSTIPCDRPHIFPILLLQAYKARTISVFFGFIFSPQFIAHSLIYLGVNWFLLLTVIGPKPMTTRSSAYVDTVPLSFPNQPYEFFDCLK</sequence>
<evidence type="ECO:0000256" key="1">
    <source>
        <dbReference type="SAM" id="Phobius"/>
    </source>
</evidence>
<dbReference type="EMBL" id="CAQQ02096841">
    <property type="status" value="NOT_ANNOTATED_CDS"/>
    <property type="molecule type" value="Genomic_DNA"/>
</dbReference>
<keyword evidence="3" id="KW-1185">Reference proteome</keyword>
<reference evidence="3" key="1">
    <citation type="submission" date="2013-02" db="EMBL/GenBank/DDBJ databases">
        <authorList>
            <person name="Hughes D."/>
        </authorList>
    </citation>
    <scope>NUCLEOTIDE SEQUENCE</scope>
    <source>
        <strain>Durham</strain>
        <strain evidence="3">NC isolate 2 -- Noor lab</strain>
    </source>
</reference>
<protein>
    <submittedName>
        <fullName evidence="2">Uncharacterized protein</fullName>
    </submittedName>
</protein>